<evidence type="ECO:0000256" key="4">
    <source>
        <dbReference type="ARBA" id="ARBA00022458"/>
    </source>
</evidence>
<protein>
    <submittedName>
        <fullName evidence="11">ATP-binding cassette domain-containing protein</fullName>
    </submittedName>
</protein>
<organism evidence="11 12">
    <name type="scientific">Tectimicrobiota bacterium</name>
    <dbReference type="NCBI Taxonomy" id="2528274"/>
    <lineage>
        <taxon>Bacteria</taxon>
        <taxon>Pseudomonadati</taxon>
        <taxon>Nitrospinota/Tectimicrobiota group</taxon>
        <taxon>Candidatus Tectimicrobiota</taxon>
    </lineage>
</organism>
<keyword evidence="3" id="KW-0813">Transport</keyword>
<dbReference type="Pfam" id="PF00005">
    <property type="entry name" value="ABC_tran"/>
    <property type="match status" value="1"/>
</dbReference>
<dbReference type="SUPFAM" id="SSF52540">
    <property type="entry name" value="P-loop containing nucleoside triphosphate hydrolases"/>
    <property type="match status" value="1"/>
</dbReference>
<dbReference type="InterPro" id="IPR003593">
    <property type="entry name" value="AAA+_ATPase"/>
</dbReference>
<evidence type="ECO:0000313" key="11">
    <source>
        <dbReference type="EMBL" id="MBI3128270.1"/>
    </source>
</evidence>
<evidence type="ECO:0000256" key="9">
    <source>
        <dbReference type="ARBA" id="ARBA00023136"/>
    </source>
</evidence>
<gene>
    <name evidence="11" type="ORF">HYZ11_11745</name>
</gene>
<evidence type="ECO:0000256" key="3">
    <source>
        <dbReference type="ARBA" id="ARBA00022448"/>
    </source>
</evidence>
<dbReference type="GO" id="GO:0016887">
    <property type="term" value="F:ATP hydrolysis activity"/>
    <property type="evidence" value="ECO:0007669"/>
    <property type="project" value="InterPro"/>
</dbReference>
<evidence type="ECO:0000256" key="7">
    <source>
        <dbReference type="ARBA" id="ARBA00022840"/>
    </source>
</evidence>
<comment type="caution">
    <text evidence="11">The sequence shown here is derived from an EMBL/GenBank/DDBJ whole genome shotgun (WGS) entry which is preliminary data.</text>
</comment>
<dbReference type="InterPro" id="IPR003439">
    <property type="entry name" value="ABC_transporter-like_ATP-bd"/>
</dbReference>
<evidence type="ECO:0000256" key="5">
    <source>
        <dbReference type="ARBA" id="ARBA00022475"/>
    </source>
</evidence>
<dbReference type="AlphaFoldDB" id="A0A932I1P1"/>
<keyword evidence="7 11" id="KW-0067">ATP-binding</keyword>
<dbReference type="GO" id="GO:0005886">
    <property type="term" value="C:plasma membrane"/>
    <property type="evidence" value="ECO:0007669"/>
    <property type="project" value="UniProtKB-SubCell"/>
</dbReference>
<sequence>MPPVEPSLPEQEYEVEGEGLAKSYGSVKAVDGVSLRIRRGECYGILGPNGAGKTTTIKMICGYAIPDAGSLRVFGIDAVADSRRVRERMGIVPQESTLDSELTVYENLWVYAGYFGLSRKESRPRIEELLEFFQLREKWDAQIKALSGGMKRRLLIARALIHRPRLLVLDEPTTGLDPQARHLVWNRLRELRRQGLSILLTTHYMEEAAQLCDRIGVMDEGRYLVEGAPIDLVRERVGEEVIELRGVDEGPVLRALDGLPFKPERVGDTLYLYCRDGRVMDRLIGAGRRDFLRRPATLEDLFLHLTGRELRE</sequence>
<feature type="domain" description="ABC transporter" evidence="10">
    <location>
        <begin position="15"/>
        <end position="245"/>
    </location>
</feature>
<evidence type="ECO:0000313" key="12">
    <source>
        <dbReference type="Proteomes" id="UP000782312"/>
    </source>
</evidence>
<evidence type="ECO:0000256" key="8">
    <source>
        <dbReference type="ARBA" id="ARBA00022967"/>
    </source>
</evidence>
<dbReference type="PROSITE" id="PS00211">
    <property type="entry name" value="ABC_TRANSPORTER_1"/>
    <property type="match status" value="1"/>
</dbReference>
<keyword evidence="8" id="KW-1278">Translocase</keyword>
<dbReference type="InterPro" id="IPR027417">
    <property type="entry name" value="P-loop_NTPase"/>
</dbReference>
<evidence type="ECO:0000256" key="1">
    <source>
        <dbReference type="ARBA" id="ARBA00004236"/>
    </source>
</evidence>
<keyword evidence="9" id="KW-0472">Membrane</keyword>
<dbReference type="PROSITE" id="PS50893">
    <property type="entry name" value="ABC_TRANSPORTER_2"/>
    <property type="match status" value="1"/>
</dbReference>
<proteinExistence type="inferred from homology"/>
<reference evidence="11" key="1">
    <citation type="submission" date="2020-07" db="EMBL/GenBank/DDBJ databases">
        <title>Huge and variable diversity of episymbiotic CPR bacteria and DPANN archaea in groundwater ecosystems.</title>
        <authorList>
            <person name="He C.Y."/>
            <person name="Keren R."/>
            <person name="Whittaker M."/>
            <person name="Farag I.F."/>
            <person name="Doudna J."/>
            <person name="Cate J.H.D."/>
            <person name="Banfield J.F."/>
        </authorList>
    </citation>
    <scope>NUCLEOTIDE SEQUENCE</scope>
    <source>
        <strain evidence="11">NC_groundwater_763_Ag_S-0.2um_68_21</strain>
    </source>
</reference>
<dbReference type="SMART" id="SM00382">
    <property type="entry name" value="AAA"/>
    <property type="match status" value="1"/>
</dbReference>
<accession>A0A932I1P1</accession>
<evidence type="ECO:0000256" key="6">
    <source>
        <dbReference type="ARBA" id="ARBA00022741"/>
    </source>
</evidence>
<keyword evidence="6" id="KW-0547">Nucleotide-binding</keyword>
<dbReference type="PANTHER" id="PTHR42711:SF5">
    <property type="entry name" value="ABC TRANSPORTER ATP-BINDING PROTEIN NATA"/>
    <property type="match status" value="1"/>
</dbReference>
<dbReference type="InterPro" id="IPR017871">
    <property type="entry name" value="ABC_transporter-like_CS"/>
</dbReference>
<dbReference type="Gene3D" id="3.40.50.300">
    <property type="entry name" value="P-loop containing nucleotide triphosphate hydrolases"/>
    <property type="match status" value="1"/>
</dbReference>
<keyword evidence="4" id="KW-0536">Nodulation</keyword>
<evidence type="ECO:0000256" key="2">
    <source>
        <dbReference type="ARBA" id="ARBA00005417"/>
    </source>
</evidence>
<dbReference type="Proteomes" id="UP000782312">
    <property type="component" value="Unassembled WGS sequence"/>
</dbReference>
<dbReference type="PANTHER" id="PTHR42711">
    <property type="entry name" value="ABC TRANSPORTER ATP-BINDING PROTEIN"/>
    <property type="match status" value="1"/>
</dbReference>
<comment type="similarity">
    <text evidence="2">Belongs to the ABC transporter superfamily.</text>
</comment>
<dbReference type="GO" id="GO:0005524">
    <property type="term" value="F:ATP binding"/>
    <property type="evidence" value="ECO:0007669"/>
    <property type="project" value="UniProtKB-KW"/>
</dbReference>
<dbReference type="EMBL" id="JACPUR010000025">
    <property type="protein sequence ID" value="MBI3128270.1"/>
    <property type="molecule type" value="Genomic_DNA"/>
</dbReference>
<dbReference type="InterPro" id="IPR050763">
    <property type="entry name" value="ABC_transporter_ATP-binding"/>
</dbReference>
<comment type="subcellular location">
    <subcellularLocation>
        <location evidence="1">Cell membrane</location>
    </subcellularLocation>
</comment>
<keyword evidence="5" id="KW-1003">Cell membrane</keyword>
<evidence type="ECO:0000259" key="10">
    <source>
        <dbReference type="PROSITE" id="PS50893"/>
    </source>
</evidence>
<name>A0A932I1P1_UNCTE</name>
<dbReference type="FunFam" id="3.40.50.300:FF:000589">
    <property type="entry name" value="ABC transporter, ATP-binding subunit"/>
    <property type="match status" value="1"/>
</dbReference>